<keyword evidence="14" id="KW-1185">Reference proteome</keyword>
<feature type="compositionally biased region" description="Polar residues" evidence="11">
    <location>
        <begin position="211"/>
        <end position="228"/>
    </location>
</feature>
<accession>A0ABD3UQN9</accession>
<dbReference type="CDD" id="cd04369">
    <property type="entry name" value="Bromodomain"/>
    <property type="match status" value="1"/>
</dbReference>
<feature type="transmembrane region" description="Helical" evidence="9">
    <location>
        <begin position="626"/>
        <end position="651"/>
    </location>
</feature>
<comment type="similarity">
    <text evidence="2 9">Belongs to the SCAMP family.</text>
</comment>
<dbReference type="GO" id="GO:0005886">
    <property type="term" value="C:plasma membrane"/>
    <property type="evidence" value="ECO:0007669"/>
    <property type="project" value="UniProtKB-SubCell"/>
</dbReference>
<evidence type="ECO:0000256" key="2">
    <source>
        <dbReference type="ARBA" id="ARBA00010482"/>
    </source>
</evidence>
<feature type="transmembrane region" description="Helical" evidence="9">
    <location>
        <begin position="733"/>
        <end position="761"/>
    </location>
</feature>
<comment type="function">
    <text evidence="1 9">Probably involved in membrane trafficking.</text>
</comment>
<dbReference type="SMART" id="SM00297">
    <property type="entry name" value="BROMO"/>
    <property type="match status" value="1"/>
</dbReference>
<dbReference type="SUPFAM" id="SSF47370">
    <property type="entry name" value="Bromodomain"/>
    <property type="match status" value="1"/>
</dbReference>
<protein>
    <recommendedName>
        <fullName evidence="9">Secretory carrier-associated membrane protein</fullName>
        <shortName evidence="9">Secretory carrier membrane protein</shortName>
    </recommendedName>
</protein>
<keyword evidence="9" id="KW-1003">Cell membrane</keyword>
<evidence type="ECO:0000256" key="11">
    <source>
        <dbReference type="SAM" id="MobiDB-lite"/>
    </source>
</evidence>
<comment type="caution">
    <text evidence="9">Lacks conserved residue(s) required for the propagation of feature annotation.</text>
</comment>
<evidence type="ECO:0000256" key="7">
    <source>
        <dbReference type="ARBA" id="ARBA00023329"/>
    </source>
</evidence>
<dbReference type="InterPro" id="IPR001487">
    <property type="entry name" value="Bromodomain"/>
</dbReference>
<keyword evidence="3 9" id="KW-0812">Transmembrane</keyword>
<evidence type="ECO:0000313" key="14">
    <source>
        <dbReference type="Proteomes" id="UP001634393"/>
    </source>
</evidence>
<evidence type="ECO:0000256" key="3">
    <source>
        <dbReference type="ARBA" id="ARBA00022692"/>
    </source>
</evidence>
<evidence type="ECO:0000256" key="4">
    <source>
        <dbReference type="ARBA" id="ARBA00022989"/>
    </source>
</evidence>
<dbReference type="PROSITE" id="PS50014">
    <property type="entry name" value="BROMODOMAIN_2"/>
    <property type="match status" value="1"/>
</dbReference>
<reference evidence="13 14" key="1">
    <citation type="submission" date="2024-12" db="EMBL/GenBank/DDBJ databases">
        <title>The unique morphological basis and parallel evolutionary history of personate flowers in Penstemon.</title>
        <authorList>
            <person name="Depatie T.H."/>
            <person name="Wessinger C.A."/>
        </authorList>
    </citation>
    <scope>NUCLEOTIDE SEQUENCE [LARGE SCALE GENOMIC DNA]</scope>
    <source>
        <strain evidence="13">WTNN_2</strain>
        <tissue evidence="13">Leaf</tissue>
    </source>
</reference>
<feature type="region of interest" description="Disordered" evidence="11">
    <location>
        <begin position="208"/>
        <end position="234"/>
    </location>
</feature>
<proteinExistence type="inferred from homology"/>
<evidence type="ECO:0000256" key="6">
    <source>
        <dbReference type="ARBA" id="ARBA00023136"/>
    </source>
</evidence>
<organism evidence="13 14">
    <name type="scientific">Penstemon smallii</name>
    <dbReference type="NCBI Taxonomy" id="265156"/>
    <lineage>
        <taxon>Eukaryota</taxon>
        <taxon>Viridiplantae</taxon>
        <taxon>Streptophyta</taxon>
        <taxon>Embryophyta</taxon>
        <taxon>Tracheophyta</taxon>
        <taxon>Spermatophyta</taxon>
        <taxon>Magnoliopsida</taxon>
        <taxon>eudicotyledons</taxon>
        <taxon>Gunneridae</taxon>
        <taxon>Pentapetalae</taxon>
        <taxon>asterids</taxon>
        <taxon>lamiids</taxon>
        <taxon>Lamiales</taxon>
        <taxon>Plantaginaceae</taxon>
        <taxon>Cheloneae</taxon>
        <taxon>Penstemon</taxon>
    </lineage>
</organism>
<feature type="transmembrane region" description="Helical" evidence="9">
    <location>
        <begin position="462"/>
        <end position="479"/>
    </location>
</feature>
<keyword evidence="10" id="KW-0175">Coiled coil</keyword>
<dbReference type="Proteomes" id="UP001634393">
    <property type="component" value="Unassembled WGS sequence"/>
</dbReference>
<keyword evidence="9" id="KW-0813">Transport</keyword>
<keyword evidence="6 9" id="KW-0472">Membrane</keyword>
<dbReference type="PANTHER" id="PTHR10687:SF75">
    <property type="entry name" value="SECRETORY CARRIER-ASSOCIATED MEMBRANE PROTEIN 5"/>
    <property type="match status" value="1"/>
</dbReference>
<feature type="region of interest" description="Disordered" evidence="11">
    <location>
        <begin position="148"/>
        <end position="167"/>
    </location>
</feature>
<dbReference type="InterPro" id="IPR001005">
    <property type="entry name" value="SANT/Myb"/>
</dbReference>
<dbReference type="CDD" id="cd00167">
    <property type="entry name" value="SANT"/>
    <property type="match status" value="1"/>
</dbReference>
<evidence type="ECO:0000256" key="8">
    <source>
        <dbReference type="PROSITE-ProRule" id="PRU00035"/>
    </source>
</evidence>
<evidence type="ECO:0000256" key="5">
    <source>
        <dbReference type="ARBA" id="ARBA00023117"/>
    </source>
</evidence>
<dbReference type="GO" id="GO:0030658">
    <property type="term" value="C:transport vesicle membrane"/>
    <property type="evidence" value="ECO:0007669"/>
    <property type="project" value="UniProtKB-SubCell"/>
</dbReference>
<evidence type="ECO:0000256" key="1">
    <source>
        <dbReference type="ARBA" id="ARBA00004003"/>
    </source>
</evidence>
<dbReference type="AlphaFoldDB" id="A0ABD3UQN9"/>
<name>A0ABD3UQN9_9LAMI</name>
<evidence type="ECO:0000256" key="10">
    <source>
        <dbReference type="SAM" id="Coils"/>
    </source>
</evidence>
<keyword evidence="7 9" id="KW-0968">Cytoplasmic vesicle</keyword>
<dbReference type="Gene3D" id="1.20.920.10">
    <property type="entry name" value="Bromodomain-like"/>
    <property type="match status" value="1"/>
</dbReference>
<dbReference type="EMBL" id="JBJXBP010000001">
    <property type="protein sequence ID" value="KAL3851306.1"/>
    <property type="molecule type" value="Genomic_DNA"/>
</dbReference>
<evidence type="ECO:0000256" key="9">
    <source>
        <dbReference type="RuleBase" id="RU363122"/>
    </source>
</evidence>
<keyword evidence="4 9" id="KW-1133">Transmembrane helix</keyword>
<feature type="transmembrane region" description="Helical" evidence="9">
    <location>
        <begin position="690"/>
        <end position="713"/>
    </location>
</feature>
<comment type="subcellular location">
    <subcellularLocation>
        <location evidence="9">Cell membrane</location>
        <topology evidence="9">Multi-pass membrane protein</topology>
    </subcellularLocation>
    <subcellularLocation>
        <location evidence="9">Cytoplasmic vesicle</location>
        <location evidence="9">Secretory vesicle membrane</location>
        <topology evidence="9">Multi-pass membrane protein</topology>
    </subcellularLocation>
</comment>
<feature type="domain" description="Bromo" evidence="12">
    <location>
        <begin position="259"/>
        <end position="329"/>
    </location>
</feature>
<sequence length="790" mass="89396">MGWSTWEELILGGAVLRHGTRDWNVVALELRTRAIYPYTFTPEACKTKYEDLQKRYSGSKSWFEELRERRVAELKQELARSEDSIGSLESKIKSLEADVTSHTASPLPPNSDGTNSISKETSKGEQSAGSFTEDMRTRKSWLYERHYQAPDTETKPDLSVSSQQDKDHLRVEELPKAGYRQGVTMKKRRGHRKRKDCNIAVKEGSVGDNDNLGSSNVVSKDTSTNGCSHTIKDSGVNNRDGGPFLVRRDNLMEIFKSITQTEPAGVFKHRMDSQKRARYRKVIRQHLDIGTIRSRIIGKSIKTAKELFRDLLLLANNALVFYSRRTREYKSALSLRNLVVKEYKKHCRGLLCHEVTSAFIPCNLPVKPRSARPRPRPPLCKDEEVLEKLSNAENINVVPPTSKGLEKPCDSDYNVSLHSLLKNRKGLKRPGKVIPELSDTRPKTSPLKQRKILVRKIKRKRVGQFLLVHLLVLMCGGTTQKMAGRYDRNPFDEEEVNPFADGGARGNAGGQSVFGGGSFYTTTTGRVPPVTNSRLSPLPPEPADFYNPTAPVDIPLDDDADLRKKERELQSKEAELKRREQEVRRKEEAAARAGIVLEEKNWPPFFPIIHHDIANEIPVHLQKLQYVAFTTLLGLTLTLLWNVIAVTTAWIREGDAQIWFLAVIYFISGVPGAYFLWYRPLYRAFRKESALKFGWFFLFYLIHIGFCMFASIAPPVVFRGKSLAGILPAIDLIGSQVLVGVFYFIGFGLFCLESVLSIWVIQQVYMYFRGSGKAAEIKREAARGAFRAAI</sequence>
<dbReference type="InterPro" id="IPR007273">
    <property type="entry name" value="SCAMP"/>
</dbReference>
<feature type="region of interest" description="Disordered" evidence="11">
    <location>
        <begin position="515"/>
        <end position="542"/>
    </location>
</feature>
<comment type="caution">
    <text evidence="13">The sequence shown here is derived from an EMBL/GenBank/DDBJ whole genome shotgun (WGS) entry which is preliminary data.</text>
</comment>
<feature type="coiled-coil region" evidence="10">
    <location>
        <begin position="562"/>
        <end position="589"/>
    </location>
</feature>
<feature type="region of interest" description="Disordered" evidence="11">
    <location>
        <begin position="97"/>
        <end position="135"/>
    </location>
</feature>
<feature type="transmembrane region" description="Helical" evidence="9">
    <location>
        <begin position="657"/>
        <end position="678"/>
    </location>
</feature>
<feature type="compositionally biased region" description="Polar residues" evidence="11">
    <location>
        <begin position="111"/>
        <end position="130"/>
    </location>
</feature>
<keyword evidence="5 8" id="KW-0103">Bromodomain</keyword>
<dbReference type="PANTHER" id="PTHR10687">
    <property type="entry name" value="SECRETORY CARRIER-ASSOCIATED MEMBRANE PROTEIN SCAMP"/>
    <property type="match status" value="1"/>
</dbReference>
<gene>
    <name evidence="13" type="ORF">ACJIZ3_013188</name>
</gene>
<dbReference type="InterPro" id="IPR036427">
    <property type="entry name" value="Bromodomain-like_sf"/>
</dbReference>
<dbReference type="Pfam" id="PF00439">
    <property type="entry name" value="Bromodomain"/>
    <property type="match status" value="1"/>
</dbReference>
<evidence type="ECO:0000259" key="12">
    <source>
        <dbReference type="PROSITE" id="PS50014"/>
    </source>
</evidence>
<evidence type="ECO:0000313" key="13">
    <source>
        <dbReference type="EMBL" id="KAL3851306.1"/>
    </source>
</evidence>
<dbReference type="Pfam" id="PF04144">
    <property type="entry name" value="SCAMP"/>
    <property type="match status" value="1"/>
</dbReference>